<evidence type="ECO:0000256" key="4">
    <source>
        <dbReference type="SAM" id="MobiDB-lite"/>
    </source>
</evidence>
<evidence type="ECO:0000313" key="5">
    <source>
        <dbReference type="EMBL" id="ALY08851.1"/>
    </source>
</evidence>
<organism evidence="5 6">
    <name type="scientific">Arthrobacter phage Galaxy</name>
    <dbReference type="NCBI Taxonomy" id="1772326"/>
    <lineage>
        <taxon>Viruses</taxon>
        <taxon>Duplodnaviria</taxon>
        <taxon>Heunggongvirae</taxon>
        <taxon>Uroviricota</taxon>
        <taxon>Caudoviricetes</taxon>
        <taxon>Galaxyvirus</taxon>
        <taxon>Galaxyvirus galaxy</taxon>
    </lineage>
</organism>
<name>A0A0U4K705_9CAUD</name>
<keyword evidence="6" id="KW-1185">Reference proteome</keyword>
<dbReference type="RefSeq" id="YP_009594351.1">
    <property type="nucleotide sequence ID" value="NC_041876.1"/>
</dbReference>
<keyword evidence="2" id="KW-1162">Viral penetration into host cytoplasm</keyword>
<reference evidence="5 6" key="1">
    <citation type="submission" date="2015-11" db="EMBL/GenBank/DDBJ databases">
        <authorList>
            <person name="Park Y."/>
            <person name="Guerrero C.A."/>
            <person name="Garlena R.A."/>
            <person name="Russell D.A."/>
            <person name="Pope W.H."/>
            <person name="Jacobs-Sera D."/>
            <person name="Hendrix R.W."/>
            <person name="Hatfull G.F."/>
        </authorList>
    </citation>
    <scope>NUCLEOTIDE SEQUENCE [LARGE SCALE GENOMIC DNA]</scope>
</reference>
<protein>
    <submittedName>
        <fullName evidence="5">Portal protein</fullName>
    </submittedName>
</protein>
<keyword evidence="2" id="KW-1160">Virus entry into host cell</keyword>
<dbReference type="GeneID" id="40069873"/>
<dbReference type="KEGG" id="vg:40069873"/>
<dbReference type="OrthoDB" id="3659at10239"/>
<keyword evidence="1" id="KW-0118">Viral capsid assembly</keyword>
<keyword evidence="1" id="KW-1188">Viral release from host cell</keyword>
<keyword evidence="3" id="KW-0231">Viral genome packaging</keyword>
<dbReference type="InterPro" id="IPR006944">
    <property type="entry name" value="Phage/GTA_portal"/>
</dbReference>
<evidence type="ECO:0000256" key="2">
    <source>
        <dbReference type="ARBA" id="ARBA00023009"/>
    </source>
</evidence>
<dbReference type="Pfam" id="PF04860">
    <property type="entry name" value="Phage_portal"/>
    <property type="match status" value="1"/>
</dbReference>
<evidence type="ECO:0000256" key="1">
    <source>
        <dbReference type="ARBA" id="ARBA00022950"/>
    </source>
</evidence>
<feature type="region of interest" description="Disordered" evidence="4">
    <location>
        <begin position="398"/>
        <end position="417"/>
    </location>
</feature>
<dbReference type="EMBL" id="KU160644">
    <property type="protein sequence ID" value="ALY08851.1"/>
    <property type="molecule type" value="Genomic_DNA"/>
</dbReference>
<gene>
    <name evidence="5" type="primary">5</name>
    <name evidence="5" type="ORF">GALAXY_5</name>
</gene>
<dbReference type="NCBIfam" id="TIGR01537">
    <property type="entry name" value="portal_HK97"/>
    <property type="match status" value="1"/>
</dbReference>
<evidence type="ECO:0000256" key="3">
    <source>
        <dbReference type="ARBA" id="ARBA00023219"/>
    </source>
</evidence>
<sequence>MAFVISDGALRTLSTSGIGGVRGGLTLADDYSPDYAAIWRGHGSVRTVVDFLGRNIAGLGLHLFRRISDNDRERVRDHPLAKLLGRPNIGSTFYRLMDGTVRDLAIYDRAYWLKLKSAGGGFWLVRLPPASVVPKGGTWFGPEFFELHGSTGVKKIPADQIVNFRGYSPDGDLAGTSPLESLRRVLAEEYEAGRMREQTLRNGARASGYIERPAPVNGQGTWSKEARERFRASWRAQYSGGGPEAGGTPILEDGMKFVPASQTAKDLQYVEVRKLAREEVAAAYFIPPTMVGVMDSATFSNIKEQHKHLYQDTLGPWLSMIAQELMLQLLPEFGDTDGLYLEFNLEEKMRGSFEEQAAQLQAATGGPWMTRNEARAMRNLPAIEGGDELIVPLNVIEGGQASPQDSAPPPAGAAAGPGRQLKALAASAVKAPELTDSQKAAAVSLFENYFTRQKAAVLSAIGAGGEWWDSKRWNEELAADLFALARSVSSELGVKQAEALGFDATAYDVDRTIEFLKAVAASRAEWVNEATRSQLEEVLADESGDGPGPESVFENAIGQRSGAAGYAVAAAVGAFALTEAGKQVAGDRAVKTWRTTSKNPRASHARMSGETVPVGEKFSNGLHWPGDPVKGPDEVAGCQCTVVVSVE</sequence>
<proteinExistence type="predicted"/>
<dbReference type="InterPro" id="IPR006427">
    <property type="entry name" value="Portal_HK97"/>
</dbReference>
<dbReference type="Proteomes" id="UP000223164">
    <property type="component" value="Segment"/>
</dbReference>
<accession>A0A0U4K705</accession>
<feature type="region of interest" description="Disordered" evidence="4">
    <location>
        <begin position="596"/>
        <end position="616"/>
    </location>
</feature>
<evidence type="ECO:0000313" key="6">
    <source>
        <dbReference type="Proteomes" id="UP000223164"/>
    </source>
</evidence>
<keyword evidence="2" id="KW-1171">Viral genome ejection through host cell envelope</keyword>